<dbReference type="EMBL" id="JBHSFO010000014">
    <property type="protein sequence ID" value="MFC4605851.1"/>
    <property type="molecule type" value="Genomic_DNA"/>
</dbReference>
<evidence type="ECO:0000256" key="1">
    <source>
        <dbReference type="SAM" id="MobiDB-lite"/>
    </source>
</evidence>
<keyword evidence="3" id="KW-1185">Reference proteome</keyword>
<dbReference type="RefSeq" id="WP_378419587.1">
    <property type="nucleotide sequence ID" value="NZ_JBHSFO010000014.1"/>
</dbReference>
<reference evidence="3" key="1">
    <citation type="journal article" date="2019" name="Int. J. Syst. Evol. Microbiol.">
        <title>The Global Catalogue of Microorganisms (GCM) 10K type strain sequencing project: providing services to taxonomists for standard genome sequencing and annotation.</title>
        <authorList>
            <consortium name="The Broad Institute Genomics Platform"/>
            <consortium name="The Broad Institute Genome Sequencing Center for Infectious Disease"/>
            <person name="Wu L."/>
            <person name="Ma J."/>
        </authorList>
    </citation>
    <scope>NUCLEOTIDE SEQUENCE [LARGE SCALE GENOMIC DNA]</scope>
    <source>
        <strain evidence="3">CCUG 54520</strain>
    </source>
</reference>
<evidence type="ECO:0000313" key="2">
    <source>
        <dbReference type="EMBL" id="MFC4605851.1"/>
    </source>
</evidence>
<gene>
    <name evidence="2" type="ORF">ACFO6S_19295</name>
</gene>
<feature type="region of interest" description="Disordered" evidence="1">
    <location>
        <begin position="270"/>
        <end position="291"/>
    </location>
</feature>
<protein>
    <recommendedName>
        <fullName evidence="4">DUF4238 domain-containing protein</fullName>
    </recommendedName>
</protein>
<evidence type="ECO:0008006" key="4">
    <source>
        <dbReference type="Google" id="ProtNLM"/>
    </source>
</evidence>
<accession>A0ABV9FZ57</accession>
<comment type="caution">
    <text evidence="2">The sequence shown here is derived from an EMBL/GenBank/DDBJ whole genome shotgun (WGS) entry which is preliminary data.</text>
</comment>
<dbReference type="Proteomes" id="UP001595914">
    <property type="component" value="Unassembled WGS sequence"/>
</dbReference>
<organism evidence="2 3">
    <name type="scientific">Rhodococcus kronopolitis</name>
    <dbReference type="NCBI Taxonomy" id="1460226"/>
    <lineage>
        <taxon>Bacteria</taxon>
        <taxon>Bacillati</taxon>
        <taxon>Actinomycetota</taxon>
        <taxon>Actinomycetes</taxon>
        <taxon>Mycobacteriales</taxon>
        <taxon>Nocardiaceae</taxon>
        <taxon>Rhodococcus</taxon>
    </lineage>
</organism>
<sequence length="454" mass="49622">MSELIEFVDPTDVGLDDAWRSVLQRMDPGTGRQVNFIPCEVVLCLCAIRLVDHSRFGSGSASRAPFPVPELARLFRRPSSSILAKMANLDGTRPNGGKHDRAVFEQLAGAHATLDELYRRILRAARRQAIGPDLLPDFLNLLDATDNPAPADSGEGGDTVDASVRWFHGLDGQVIVDRTHVWITRDGVADYQFSAEPRRAPITAVRACRLLPSRHGSGGFAHILVDGAEELTPEVESHPEAITFSHAQRPEFELLATLLDDAVTGLVSRAGSDEDEAEGGQSPSVGLAERPDRRLAAGTEFESRVLKSQSEVNSIATTADRGIAWFIDQVRSRGAIATRLTETRRTAVEVLVPGQRPVTVRVKTRSGLGWAASRADEDPDTDDTGSEFWAFVDLTAKPLCMYILPTARVTAEVRAANDLRVARYPGRRPVGTLGVNQEMVRDGRDRWDLLGLPR</sequence>
<evidence type="ECO:0000313" key="3">
    <source>
        <dbReference type="Proteomes" id="UP001595914"/>
    </source>
</evidence>
<name>A0ABV9FZ57_9NOCA</name>
<proteinExistence type="predicted"/>